<feature type="transmembrane region" description="Helical" evidence="1">
    <location>
        <begin position="196"/>
        <end position="216"/>
    </location>
</feature>
<dbReference type="AlphaFoldDB" id="A0ABD5SJL8"/>
<name>A0ABD5SJL8_9EURY</name>
<dbReference type="Proteomes" id="UP001596383">
    <property type="component" value="Unassembled WGS sequence"/>
</dbReference>
<accession>A0ABD5SJL8</accession>
<evidence type="ECO:0000313" key="3">
    <source>
        <dbReference type="Proteomes" id="UP001596383"/>
    </source>
</evidence>
<evidence type="ECO:0000256" key="1">
    <source>
        <dbReference type="SAM" id="Phobius"/>
    </source>
</evidence>
<evidence type="ECO:0000313" key="2">
    <source>
        <dbReference type="EMBL" id="MFC6765218.1"/>
    </source>
</evidence>
<keyword evidence="1" id="KW-0472">Membrane</keyword>
<proteinExistence type="predicted"/>
<gene>
    <name evidence="2" type="ORF">ACFQE6_09470</name>
</gene>
<feature type="transmembrane region" description="Helical" evidence="1">
    <location>
        <begin position="84"/>
        <end position="106"/>
    </location>
</feature>
<feature type="transmembrane region" description="Helical" evidence="1">
    <location>
        <begin position="41"/>
        <end position="63"/>
    </location>
</feature>
<keyword evidence="3" id="KW-1185">Reference proteome</keyword>
<organism evidence="2 3">
    <name type="scientific">Natrinema soli</name>
    <dbReference type="NCBI Taxonomy" id="1930624"/>
    <lineage>
        <taxon>Archaea</taxon>
        <taxon>Methanobacteriati</taxon>
        <taxon>Methanobacteriota</taxon>
        <taxon>Stenosarchaea group</taxon>
        <taxon>Halobacteria</taxon>
        <taxon>Halobacteriales</taxon>
        <taxon>Natrialbaceae</taxon>
        <taxon>Natrinema</taxon>
    </lineage>
</organism>
<feature type="transmembrane region" description="Helical" evidence="1">
    <location>
        <begin position="126"/>
        <end position="154"/>
    </location>
</feature>
<sequence>MPIFETTLSVLQESPLAIVPLAIIVGFVARTVSRSGVLSWVVRWAFVLGVIPPFGLFLLAELLGSGLVRDFARALLDGEIRLAVRVLAVIDSLIAAVLRAFVQFVAGLVPTDLLASFMSALPSWNPFAALSIAGALIAIFIVHFVTGVVVIRLTQREDGLSVADKWLIIAGVVLFVSGMVWTLLQSDSLDFSRFELQIAVLASSMGMISGVAASNLPVDLPAWRSDNTRDDSESGSETDTSRRITGLHRLRGAIRSLFRR</sequence>
<protein>
    <submittedName>
        <fullName evidence="2">Uncharacterized protein</fullName>
    </submittedName>
</protein>
<keyword evidence="1" id="KW-1133">Transmembrane helix</keyword>
<comment type="caution">
    <text evidence="2">The sequence shown here is derived from an EMBL/GenBank/DDBJ whole genome shotgun (WGS) entry which is preliminary data.</text>
</comment>
<dbReference type="EMBL" id="JBHSWV010000132">
    <property type="protein sequence ID" value="MFC6765218.1"/>
    <property type="molecule type" value="Genomic_DNA"/>
</dbReference>
<dbReference type="RefSeq" id="WP_273738255.1">
    <property type="nucleotide sequence ID" value="NZ_JAQIVI010000132.1"/>
</dbReference>
<feature type="transmembrane region" description="Helical" evidence="1">
    <location>
        <begin position="166"/>
        <end position="184"/>
    </location>
</feature>
<reference evidence="2 3" key="1">
    <citation type="journal article" date="2019" name="Int. J. Syst. Evol. Microbiol.">
        <title>The Global Catalogue of Microorganisms (GCM) 10K type strain sequencing project: providing services to taxonomists for standard genome sequencing and annotation.</title>
        <authorList>
            <consortium name="The Broad Institute Genomics Platform"/>
            <consortium name="The Broad Institute Genome Sequencing Center for Infectious Disease"/>
            <person name="Wu L."/>
            <person name="Ma J."/>
        </authorList>
    </citation>
    <scope>NUCLEOTIDE SEQUENCE [LARGE SCALE GENOMIC DNA]</scope>
    <source>
        <strain evidence="2 3">LMG 29247</strain>
    </source>
</reference>
<keyword evidence="1" id="KW-0812">Transmembrane</keyword>
<feature type="transmembrane region" description="Helical" evidence="1">
    <location>
        <begin position="7"/>
        <end position="29"/>
    </location>
</feature>